<dbReference type="PATRIC" id="fig|128780.6.peg.271"/>
<keyword evidence="6" id="KW-0862">Zinc</keyword>
<dbReference type="Gene3D" id="3.50.30.30">
    <property type="match status" value="1"/>
</dbReference>
<keyword evidence="5" id="KW-0378">Hydrolase</keyword>
<evidence type="ECO:0000259" key="7">
    <source>
        <dbReference type="Pfam" id="PF04389"/>
    </source>
</evidence>
<feature type="domain" description="Peptidase M28" evidence="7">
    <location>
        <begin position="323"/>
        <end position="536"/>
    </location>
</feature>
<evidence type="ECO:0000256" key="5">
    <source>
        <dbReference type="ARBA" id="ARBA00022801"/>
    </source>
</evidence>
<keyword evidence="2" id="KW-0645">Protease</keyword>
<evidence type="ECO:0000256" key="3">
    <source>
        <dbReference type="ARBA" id="ARBA00022723"/>
    </source>
</evidence>
<dbReference type="InterPro" id="IPR046450">
    <property type="entry name" value="PA_dom_sf"/>
</dbReference>
<dbReference type="Proteomes" id="UP000061010">
    <property type="component" value="Chromosome"/>
</dbReference>
<proteinExistence type="predicted"/>
<organism evidence="8 9">
    <name type="scientific">Stenotrophomonas acidaminiphila</name>
    <dbReference type="NCBI Taxonomy" id="128780"/>
    <lineage>
        <taxon>Bacteria</taxon>
        <taxon>Pseudomonadati</taxon>
        <taxon>Pseudomonadota</taxon>
        <taxon>Gammaproteobacteria</taxon>
        <taxon>Lysobacterales</taxon>
        <taxon>Lysobacteraceae</taxon>
        <taxon>Stenotrophomonas</taxon>
    </lineage>
</organism>
<keyword evidence="9" id="KW-1185">Reference proteome</keyword>
<dbReference type="Pfam" id="PF04389">
    <property type="entry name" value="Peptidase_M28"/>
    <property type="match status" value="1"/>
</dbReference>
<dbReference type="InterPro" id="IPR007484">
    <property type="entry name" value="Peptidase_M28"/>
</dbReference>
<dbReference type="GO" id="GO:0004177">
    <property type="term" value="F:aminopeptidase activity"/>
    <property type="evidence" value="ECO:0007669"/>
    <property type="project" value="UniProtKB-KW"/>
</dbReference>
<dbReference type="GO" id="GO:0006508">
    <property type="term" value="P:proteolysis"/>
    <property type="evidence" value="ECO:0007669"/>
    <property type="project" value="UniProtKB-KW"/>
</dbReference>
<dbReference type="GO" id="GO:0008235">
    <property type="term" value="F:metalloexopeptidase activity"/>
    <property type="evidence" value="ECO:0007669"/>
    <property type="project" value="InterPro"/>
</dbReference>
<keyword evidence="4" id="KW-0732">Signal</keyword>
<evidence type="ECO:0000256" key="1">
    <source>
        <dbReference type="ARBA" id="ARBA00022438"/>
    </source>
</evidence>
<dbReference type="SUPFAM" id="SSF53187">
    <property type="entry name" value="Zn-dependent exopeptidases"/>
    <property type="match status" value="1"/>
</dbReference>
<dbReference type="InterPro" id="IPR045175">
    <property type="entry name" value="M28_fam"/>
</dbReference>
<dbReference type="PANTHER" id="PTHR12147:SF56">
    <property type="entry name" value="AMINOPEPTIDASE YDR415C-RELATED"/>
    <property type="match status" value="1"/>
</dbReference>
<dbReference type="AlphaFoldDB" id="A0A0S1AV98"/>
<evidence type="ECO:0000256" key="6">
    <source>
        <dbReference type="ARBA" id="ARBA00022833"/>
    </source>
</evidence>
<reference evidence="8 9" key="1">
    <citation type="journal article" date="2015" name="Genome Announc.">
        <title>Complete Genome Sequencing of Stenotrophomonas acidaminiphila ZAC14D2_NAIMI4_2, a Multidrug-Resistant Strain Isolated from Sediments of a Polluted River in Mexico, Uncovers New Antibiotic Resistance Genes and a Novel Class-II Lasso Peptide Biosynthesis Gene Cluster.</title>
        <authorList>
            <person name="Vinuesa P."/>
            <person name="Ochoa-Sanchez L.E."/>
        </authorList>
    </citation>
    <scope>NUCLEOTIDE SEQUENCE [LARGE SCALE GENOMIC DNA]</scope>
    <source>
        <strain evidence="8 9">ZAC14D2_NAIMI4_2</strain>
    </source>
</reference>
<dbReference type="CDD" id="cd05660">
    <property type="entry name" value="M28_like_PA"/>
    <property type="match status" value="1"/>
</dbReference>
<protein>
    <submittedName>
        <fullName evidence="8">Aminopeptidase</fullName>
    </submittedName>
</protein>
<evidence type="ECO:0000256" key="2">
    <source>
        <dbReference type="ARBA" id="ARBA00022670"/>
    </source>
</evidence>
<accession>A0A0S1AV98</accession>
<dbReference type="PANTHER" id="PTHR12147">
    <property type="entry name" value="METALLOPEPTIDASE M28 FAMILY MEMBER"/>
    <property type="match status" value="1"/>
</dbReference>
<evidence type="ECO:0000256" key="4">
    <source>
        <dbReference type="ARBA" id="ARBA00022729"/>
    </source>
</evidence>
<keyword evidence="3" id="KW-0479">Metal-binding</keyword>
<keyword evidence="1 8" id="KW-0031">Aminopeptidase</keyword>
<dbReference type="FunFam" id="3.40.630.10:FF:000088">
    <property type="entry name" value="Peptidase M20"/>
    <property type="match status" value="1"/>
</dbReference>
<dbReference type="SUPFAM" id="SSF52025">
    <property type="entry name" value="PA domain"/>
    <property type="match status" value="1"/>
</dbReference>
<sequence>MRYGTARVAVALATLHRLFDPLEMDVKRIVISLLAMSVSTALMAAPPKFDGARISADVKELASDAYEGRSPATAGEEKTIAYLSRQFADAGLQPGGDLKDGKRLWTQAVPLLKGDIVGTPQLAVSSKGTPQALTQGQEIAVRAAMNGDSAVAIKDAPLVFVGYGVKAPERNWDDFKGVDLKGKIAVVLINDPDFESGVGDFDGKGMTYYGRWTYKYEEGARQGAAGVLIVHETAPASYGWATVAGSNTNTMFDVVRDNPAAAHPPLEGWIQRDLAVDLFKRAGLDFEALKKQAQSRDFRPVELKGETFSADYAVKTEVITSHNVVARLEGSSHPDETVLYSAHWDHIGVGEPDTRGDRIFNGALDNASGTAALLELARGFAKAPRPQRSVVFLAVTAEEKGLLGSEYYASHPLYPLGKTVALINMDGMAPFGPSRDFGIYGSARFELLDQLKDVARGWDIRYTPDPKPEAGLFFRSDHFPFAKRGVPALSYSAGQDWIDGGVVAGKKAADDYTARRYHQQGDEWQPDWTFAGAARDLEVVYTLGEQLANSRAWPNWSAGEPFRATRDASADQRR</sequence>
<evidence type="ECO:0000313" key="8">
    <source>
        <dbReference type="EMBL" id="ALJ26726.1"/>
    </source>
</evidence>
<dbReference type="KEGG" id="sacz:AOT14_02650"/>
<name>A0A0S1AV98_9GAMM</name>
<evidence type="ECO:0000313" key="9">
    <source>
        <dbReference type="Proteomes" id="UP000061010"/>
    </source>
</evidence>
<dbReference type="GO" id="GO:0046872">
    <property type="term" value="F:metal ion binding"/>
    <property type="evidence" value="ECO:0007669"/>
    <property type="project" value="UniProtKB-KW"/>
</dbReference>
<dbReference type="EMBL" id="CP012900">
    <property type="protein sequence ID" value="ALJ26726.1"/>
    <property type="molecule type" value="Genomic_DNA"/>
</dbReference>
<dbReference type="CDD" id="cd04821">
    <property type="entry name" value="PA_M28_1_2"/>
    <property type="match status" value="1"/>
</dbReference>
<dbReference type="Gene3D" id="3.40.630.10">
    <property type="entry name" value="Zn peptidases"/>
    <property type="match status" value="1"/>
</dbReference>
<gene>
    <name evidence="8" type="ORF">AOT14_02650</name>
</gene>